<dbReference type="PROSITE" id="PS50111">
    <property type="entry name" value="CHEMOTAXIS_TRANSDUC_2"/>
    <property type="match status" value="1"/>
</dbReference>
<dbReference type="GO" id="GO:0006935">
    <property type="term" value="P:chemotaxis"/>
    <property type="evidence" value="ECO:0007669"/>
    <property type="project" value="UniProtKB-KW"/>
</dbReference>
<proteinExistence type="inferred from homology"/>
<keyword evidence="3" id="KW-0145">Chemotaxis</keyword>
<evidence type="ECO:0000313" key="14">
    <source>
        <dbReference type="EMBL" id="PFH02269.1"/>
    </source>
</evidence>
<dbReference type="InterPro" id="IPR003660">
    <property type="entry name" value="HAMP_dom"/>
</dbReference>
<evidence type="ECO:0000256" key="7">
    <source>
        <dbReference type="ARBA" id="ARBA00023224"/>
    </source>
</evidence>
<feature type="coiled-coil region" evidence="10">
    <location>
        <begin position="607"/>
        <end position="634"/>
    </location>
</feature>
<evidence type="ECO:0000256" key="5">
    <source>
        <dbReference type="ARBA" id="ARBA00022989"/>
    </source>
</evidence>
<keyword evidence="10" id="KW-0175">Coiled coil</keyword>
<dbReference type="EMBL" id="PDBW01000001">
    <property type="protein sequence ID" value="PFH02269.1"/>
    <property type="molecule type" value="Genomic_DNA"/>
</dbReference>
<evidence type="ECO:0000259" key="13">
    <source>
        <dbReference type="PROSITE" id="PS50885"/>
    </source>
</evidence>
<dbReference type="InterPro" id="IPR033479">
    <property type="entry name" value="dCache_1"/>
</dbReference>
<feature type="transmembrane region" description="Helical" evidence="11">
    <location>
        <begin position="75"/>
        <end position="95"/>
    </location>
</feature>
<dbReference type="Gene3D" id="1.10.8.500">
    <property type="entry name" value="HAMP domain in histidine kinase"/>
    <property type="match status" value="1"/>
</dbReference>
<dbReference type="GO" id="GO:0005886">
    <property type="term" value="C:plasma membrane"/>
    <property type="evidence" value="ECO:0007669"/>
    <property type="project" value="UniProtKB-SubCell"/>
</dbReference>
<dbReference type="Gene3D" id="1.10.287.950">
    <property type="entry name" value="Methyl-accepting chemotaxis protein"/>
    <property type="match status" value="1"/>
</dbReference>
<evidence type="ECO:0000259" key="12">
    <source>
        <dbReference type="PROSITE" id="PS50111"/>
    </source>
</evidence>
<evidence type="ECO:0000256" key="2">
    <source>
        <dbReference type="ARBA" id="ARBA00022475"/>
    </source>
</evidence>
<sequence length="822" mass="91908">MSFGPVNGIKVVIARATSKVRELTKSKLKRKSMKTLQNDTKKKERNDTYKVYDKNRFEKIIRLSRVNKIKIGIKINLSFVITILLLSVVLGYSLLTLSNTMIQQAKESTLGLMEQTGNKIKIVLEEVDNLAMTITRDITIAPALDEINRAESEYMRARWAGIIKPYLNAYQSYRVDTISNLTLASNNGYVILGGEGTFEDVKKDYYDTVAAREFVESGAKSLWIDTHIADLFYLRRKGGNTTIALMKAVYKSTSLKSVGVLQVNLREDYLTRMLEDIHIPHNGFFFIVGSKDNMIFNPQDKRDNGLLIEDLCYVNSKGQTKAELLKKTELLDLKDSEVKELLYKADTGVELDEKTLKDLRERDNYINLRILEKVRKSIDEIQTKNRQATAFGGIIEDDVIINGKKMMVTFYTIREIKGTPLEWTLISITPLENITRDVNSVAGFIVLIGVVCIIIGIMLSVLITGDISSGIGKLVKLMNKIKEGDLEVECDTTRKDEIGKLGINFVDMVENLKKLIGSIKNASNIAVESSQTVSATCQESYASIQEFSAMLDEMKNEINSQTQEIMNNDNVVNELSEQIQVIIDDFKNVSNMVTGAKKLSEAGKETVNMLKNNADEVKKTIEEFSELIGSLKRESAEISKITSTIKGISSQTNLLALNATIEAARAGEAGKSFSIVASEIKKLADQSKVSANYIESKLKNIGKTIEKTNEAVKSSGEVISGHDLAVVETINKFDNIVGFMDNVFSAITSITDYVQHIEEARCNIIKSMERLNESTKNNIRDIQNISAAMDEQVDLIKHLLSLSENLSELSVKLEQTINIFKI</sequence>
<feature type="coiled-coil region" evidence="10">
    <location>
        <begin position="544"/>
        <end position="571"/>
    </location>
</feature>
<dbReference type="Pfam" id="PF00015">
    <property type="entry name" value="MCPsignal"/>
    <property type="match status" value="1"/>
</dbReference>
<keyword evidence="7 9" id="KW-0807">Transducer</keyword>
<dbReference type="RefSeq" id="WP_003517494.1">
    <property type="nucleotide sequence ID" value="NZ_CP013828.1"/>
</dbReference>
<evidence type="ECO:0000256" key="4">
    <source>
        <dbReference type="ARBA" id="ARBA00022692"/>
    </source>
</evidence>
<comment type="caution">
    <text evidence="14">The sequence shown here is derived from an EMBL/GenBank/DDBJ whole genome shotgun (WGS) entry which is preliminary data.</text>
</comment>
<keyword evidence="4 11" id="KW-0812">Transmembrane</keyword>
<reference evidence="14 15" key="1">
    <citation type="submission" date="2017-09" db="EMBL/GenBank/DDBJ databases">
        <title>Evaluation of Pacific Biosciences Sequencing Technology to Finishing C. thermocellum Genome Sequences.</title>
        <authorList>
            <person name="Brown S."/>
        </authorList>
    </citation>
    <scope>NUCLEOTIDE SEQUENCE [LARGE SCALE GENOMIC DNA]</scope>
    <source>
        <strain evidence="14 15">AD2</strain>
    </source>
</reference>
<protein>
    <submittedName>
        <fullName evidence="14">Methyl-accepting chemotaxis protein</fullName>
    </submittedName>
</protein>
<dbReference type="CDD" id="cd06225">
    <property type="entry name" value="HAMP"/>
    <property type="match status" value="1"/>
</dbReference>
<evidence type="ECO:0000256" key="10">
    <source>
        <dbReference type="SAM" id="Coils"/>
    </source>
</evidence>
<dbReference type="AlphaFoldDB" id="A0AB36TEC5"/>
<evidence type="ECO:0000313" key="15">
    <source>
        <dbReference type="Proteomes" id="UP000223596"/>
    </source>
</evidence>
<gene>
    <name evidence="14" type="ORF">M972_111037</name>
</gene>
<evidence type="ECO:0000256" key="9">
    <source>
        <dbReference type="PROSITE-ProRule" id="PRU00284"/>
    </source>
</evidence>
<dbReference type="Pfam" id="PF00672">
    <property type="entry name" value="HAMP"/>
    <property type="match status" value="1"/>
</dbReference>
<feature type="domain" description="HAMP" evidence="13">
    <location>
        <begin position="465"/>
        <end position="517"/>
    </location>
</feature>
<organism evidence="14 15">
    <name type="scientific">Acetivibrio thermocellus AD2</name>
    <dbReference type="NCBI Taxonomy" id="1138384"/>
    <lineage>
        <taxon>Bacteria</taxon>
        <taxon>Bacillati</taxon>
        <taxon>Bacillota</taxon>
        <taxon>Clostridia</taxon>
        <taxon>Eubacteriales</taxon>
        <taxon>Oscillospiraceae</taxon>
        <taxon>Acetivibrio</taxon>
    </lineage>
</organism>
<comment type="similarity">
    <text evidence="8">Belongs to the methyl-accepting chemotaxis (MCP) protein family.</text>
</comment>
<keyword evidence="2" id="KW-1003">Cell membrane</keyword>
<feature type="transmembrane region" description="Helical" evidence="11">
    <location>
        <begin position="441"/>
        <end position="463"/>
    </location>
</feature>
<evidence type="ECO:0000256" key="8">
    <source>
        <dbReference type="ARBA" id="ARBA00029447"/>
    </source>
</evidence>
<dbReference type="PROSITE" id="PS50885">
    <property type="entry name" value="HAMP"/>
    <property type="match status" value="1"/>
</dbReference>
<feature type="domain" description="Methyl-accepting transducer" evidence="12">
    <location>
        <begin position="536"/>
        <end position="772"/>
    </location>
</feature>
<dbReference type="PANTHER" id="PTHR32089">
    <property type="entry name" value="METHYL-ACCEPTING CHEMOTAXIS PROTEIN MCPB"/>
    <property type="match status" value="1"/>
</dbReference>
<dbReference type="PANTHER" id="PTHR32089:SF112">
    <property type="entry name" value="LYSOZYME-LIKE PROTEIN-RELATED"/>
    <property type="match status" value="1"/>
</dbReference>
<dbReference type="SUPFAM" id="SSF58104">
    <property type="entry name" value="Methyl-accepting chemotaxis protein (MCP) signaling domain"/>
    <property type="match status" value="1"/>
</dbReference>
<keyword evidence="5 11" id="KW-1133">Transmembrane helix</keyword>
<dbReference type="SMART" id="SM00283">
    <property type="entry name" value="MA"/>
    <property type="match status" value="1"/>
</dbReference>
<dbReference type="Pfam" id="PF02743">
    <property type="entry name" value="dCache_1"/>
    <property type="match status" value="1"/>
</dbReference>
<evidence type="ECO:0000256" key="3">
    <source>
        <dbReference type="ARBA" id="ARBA00022500"/>
    </source>
</evidence>
<comment type="subcellular location">
    <subcellularLocation>
        <location evidence="1">Cell membrane</location>
        <topology evidence="1">Multi-pass membrane protein</topology>
    </subcellularLocation>
</comment>
<dbReference type="Gene3D" id="3.30.450.20">
    <property type="entry name" value="PAS domain"/>
    <property type="match status" value="1"/>
</dbReference>
<dbReference type="InterPro" id="IPR004089">
    <property type="entry name" value="MCPsignal_dom"/>
</dbReference>
<dbReference type="Proteomes" id="UP000223596">
    <property type="component" value="Unassembled WGS sequence"/>
</dbReference>
<dbReference type="SMART" id="SM00304">
    <property type="entry name" value="HAMP"/>
    <property type="match status" value="1"/>
</dbReference>
<accession>A0AB36TEC5</accession>
<name>A0AB36TEC5_ACETH</name>
<evidence type="ECO:0000256" key="1">
    <source>
        <dbReference type="ARBA" id="ARBA00004651"/>
    </source>
</evidence>
<evidence type="ECO:0000256" key="11">
    <source>
        <dbReference type="SAM" id="Phobius"/>
    </source>
</evidence>
<keyword evidence="6 11" id="KW-0472">Membrane</keyword>
<dbReference type="GO" id="GO:0007165">
    <property type="term" value="P:signal transduction"/>
    <property type="evidence" value="ECO:0007669"/>
    <property type="project" value="UniProtKB-KW"/>
</dbReference>
<evidence type="ECO:0000256" key="6">
    <source>
        <dbReference type="ARBA" id="ARBA00023136"/>
    </source>
</evidence>